<evidence type="ECO:0000256" key="7">
    <source>
        <dbReference type="ARBA" id="ARBA00048336"/>
    </source>
</evidence>
<name>A0ABR2H6C9_9EUKA</name>
<comment type="catalytic activity">
    <reaction evidence="7 8">
        <text>O-phospho-L-threonyl-[protein] + H2O = L-threonyl-[protein] + phosphate</text>
        <dbReference type="Rhea" id="RHEA:47004"/>
        <dbReference type="Rhea" id="RHEA-COMP:11060"/>
        <dbReference type="Rhea" id="RHEA-COMP:11605"/>
        <dbReference type="ChEBI" id="CHEBI:15377"/>
        <dbReference type="ChEBI" id="CHEBI:30013"/>
        <dbReference type="ChEBI" id="CHEBI:43474"/>
        <dbReference type="ChEBI" id="CHEBI:61977"/>
        <dbReference type="EC" id="3.1.3.16"/>
    </reaction>
</comment>
<accession>A0ABR2H6C9</accession>
<keyword evidence="2" id="KW-0479">Metal-binding</keyword>
<reference evidence="11 12" key="1">
    <citation type="submission" date="2024-04" db="EMBL/GenBank/DDBJ databases">
        <title>Tritrichomonas musculus Genome.</title>
        <authorList>
            <person name="Alves-Ferreira E."/>
            <person name="Grigg M."/>
            <person name="Lorenzi H."/>
            <person name="Galac M."/>
        </authorList>
    </citation>
    <scope>NUCLEOTIDE SEQUENCE [LARGE SCALE GENOMIC DNA]</scope>
    <source>
        <strain evidence="11 12">EAF2021</strain>
    </source>
</reference>
<feature type="compositionally biased region" description="Low complexity" evidence="9">
    <location>
        <begin position="431"/>
        <end position="443"/>
    </location>
</feature>
<feature type="region of interest" description="Disordered" evidence="9">
    <location>
        <begin position="426"/>
        <end position="466"/>
    </location>
</feature>
<dbReference type="SMART" id="SM00156">
    <property type="entry name" value="PP2Ac"/>
    <property type="match status" value="1"/>
</dbReference>
<dbReference type="Proteomes" id="UP001470230">
    <property type="component" value="Unassembled WGS sequence"/>
</dbReference>
<dbReference type="PANTHER" id="PTHR11668:SF300">
    <property type="entry name" value="SERINE_THREONINE-PROTEIN PHOSPHATASE"/>
    <property type="match status" value="1"/>
</dbReference>
<comment type="cofactor">
    <cofactor evidence="1">
        <name>Mn(2+)</name>
        <dbReference type="ChEBI" id="CHEBI:29035"/>
    </cofactor>
</comment>
<dbReference type="InterPro" id="IPR004843">
    <property type="entry name" value="Calcineurin-like_PHP"/>
</dbReference>
<dbReference type="SUPFAM" id="SSF56300">
    <property type="entry name" value="Metallo-dependent phosphatases"/>
    <property type="match status" value="1"/>
</dbReference>
<dbReference type="InterPro" id="IPR006186">
    <property type="entry name" value="Ser/Thr-sp_prot-phosphatase"/>
</dbReference>
<evidence type="ECO:0000256" key="2">
    <source>
        <dbReference type="ARBA" id="ARBA00022723"/>
    </source>
</evidence>
<sequence length="518" mass="57935">MEKSAREKHYDIIFNYFSKVFSIDVNEYASKRKKLHLPKIPCKILLELLNDASAIFESEPIILRTESPLVVVGDIHGHILDLFRILKTIGHSSVHINNQNSNQNVNNAKGATECSCDNSKKKSHRSQGKIQNSNSLDYNNVKRLTLLKRNNLLDFTESNDISENITSSNETHIKYIFLGDFVDRGQFSFETILLVLTMKILWPTDILIVRGNHEFKEIYSQGFQSFGNELREIYQNSSEEVIDAFASCFSYIPLAAIVDNKTICLHGGVGSSLKNGSFELIQSEGIRPIHDFSNNVISDILWSDPSEYILNFQPSSRGSGSLFGIDALDQFLSNSGLKCMIRGHQCIEGGVSSLWDDKCFTVFSASNYCGAFNNKTGIIKVNIDGYQIQVFEPIPALSRSSAVFDDFNKLEGTLLADLNCLPSIQGGNMTPNNSKSPSSLNPKPRFENRSKSQLTSKTSSENRGGINVNINVGIASPLCKKNLEKDKILTPQPRNMRPSRLRNHHSFSIQPLKRGPLD</sequence>
<comment type="catalytic activity">
    <reaction evidence="6">
        <text>O-phospho-L-seryl-[protein] + H2O = L-seryl-[protein] + phosphate</text>
        <dbReference type="Rhea" id="RHEA:20629"/>
        <dbReference type="Rhea" id="RHEA-COMP:9863"/>
        <dbReference type="Rhea" id="RHEA-COMP:11604"/>
        <dbReference type="ChEBI" id="CHEBI:15377"/>
        <dbReference type="ChEBI" id="CHEBI:29999"/>
        <dbReference type="ChEBI" id="CHEBI:43474"/>
        <dbReference type="ChEBI" id="CHEBI:83421"/>
        <dbReference type="EC" id="3.1.3.16"/>
    </reaction>
</comment>
<evidence type="ECO:0000256" key="1">
    <source>
        <dbReference type="ARBA" id="ARBA00001936"/>
    </source>
</evidence>
<organism evidence="11 12">
    <name type="scientific">Tritrichomonas musculus</name>
    <dbReference type="NCBI Taxonomy" id="1915356"/>
    <lineage>
        <taxon>Eukaryota</taxon>
        <taxon>Metamonada</taxon>
        <taxon>Parabasalia</taxon>
        <taxon>Tritrichomonadida</taxon>
        <taxon>Tritrichomonadidae</taxon>
        <taxon>Tritrichomonas</taxon>
    </lineage>
</organism>
<evidence type="ECO:0000256" key="5">
    <source>
        <dbReference type="ARBA" id="ARBA00023211"/>
    </source>
</evidence>
<keyword evidence="4" id="KW-0904">Protein phosphatase</keyword>
<feature type="compositionally biased region" description="Polar residues" evidence="9">
    <location>
        <begin position="451"/>
        <end position="462"/>
    </location>
</feature>
<evidence type="ECO:0000259" key="10">
    <source>
        <dbReference type="PROSITE" id="PS00125"/>
    </source>
</evidence>
<evidence type="ECO:0000313" key="12">
    <source>
        <dbReference type="Proteomes" id="UP001470230"/>
    </source>
</evidence>
<dbReference type="EC" id="3.1.3.16" evidence="8"/>
<evidence type="ECO:0000256" key="9">
    <source>
        <dbReference type="SAM" id="MobiDB-lite"/>
    </source>
</evidence>
<evidence type="ECO:0000256" key="8">
    <source>
        <dbReference type="RuleBase" id="RU004273"/>
    </source>
</evidence>
<dbReference type="PRINTS" id="PR00114">
    <property type="entry name" value="STPHPHTASE"/>
</dbReference>
<comment type="caution">
    <text evidence="11">The sequence shown here is derived from an EMBL/GenBank/DDBJ whole genome shotgun (WGS) entry which is preliminary data.</text>
</comment>
<keyword evidence="12" id="KW-1185">Reference proteome</keyword>
<comment type="similarity">
    <text evidence="8">Belongs to the PPP phosphatase family.</text>
</comment>
<evidence type="ECO:0000256" key="4">
    <source>
        <dbReference type="ARBA" id="ARBA00022912"/>
    </source>
</evidence>
<dbReference type="Pfam" id="PF00149">
    <property type="entry name" value="Metallophos"/>
    <property type="match status" value="1"/>
</dbReference>
<keyword evidence="3 8" id="KW-0378">Hydrolase</keyword>
<dbReference type="CDD" id="cd00144">
    <property type="entry name" value="MPP_PPP_family"/>
    <property type="match status" value="1"/>
</dbReference>
<keyword evidence="5" id="KW-0464">Manganese</keyword>
<gene>
    <name evidence="11" type="ORF">M9Y10_027505</name>
</gene>
<protein>
    <recommendedName>
        <fullName evidence="8">Serine/threonine-protein phosphatase</fullName>
        <ecNumber evidence="8">3.1.3.16</ecNumber>
    </recommendedName>
</protein>
<proteinExistence type="inferred from homology"/>
<dbReference type="InterPro" id="IPR029052">
    <property type="entry name" value="Metallo-depent_PP-like"/>
</dbReference>
<dbReference type="EMBL" id="JAPFFF010000042">
    <property type="protein sequence ID" value="KAK8841302.1"/>
    <property type="molecule type" value="Genomic_DNA"/>
</dbReference>
<dbReference type="Gene3D" id="3.60.21.10">
    <property type="match status" value="1"/>
</dbReference>
<feature type="region of interest" description="Disordered" evidence="9">
    <location>
        <begin position="485"/>
        <end position="518"/>
    </location>
</feature>
<dbReference type="InterPro" id="IPR050341">
    <property type="entry name" value="PP1_catalytic_subunit"/>
</dbReference>
<feature type="domain" description="Serine/threonine specific protein phosphatases" evidence="10">
    <location>
        <begin position="209"/>
        <end position="214"/>
    </location>
</feature>
<dbReference type="PROSITE" id="PS00125">
    <property type="entry name" value="SER_THR_PHOSPHATASE"/>
    <property type="match status" value="1"/>
</dbReference>
<evidence type="ECO:0000256" key="6">
    <source>
        <dbReference type="ARBA" id="ARBA00047761"/>
    </source>
</evidence>
<dbReference type="PANTHER" id="PTHR11668">
    <property type="entry name" value="SERINE/THREONINE PROTEIN PHOSPHATASE"/>
    <property type="match status" value="1"/>
</dbReference>
<evidence type="ECO:0000256" key="3">
    <source>
        <dbReference type="ARBA" id="ARBA00022801"/>
    </source>
</evidence>
<evidence type="ECO:0000313" key="11">
    <source>
        <dbReference type="EMBL" id="KAK8841302.1"/>
    </source>
</evidence>